<dbReference type="EMBL" id="DYDO01000210">
    <property type="protein sequence ID" value="DBA13613.1"/>
    <property type="molecule type" value="Genomic_DNA"/>
</dbReference>
<keyword evidence="1" id="KW-0812">Transmembrane</keyword>
<dbReference type="AlphaFoldDB" id="A0AAV2ZTN7"/>
<feature type="transmembrane region" description="Helical" evidence="1">
    <location>
        <begin position="56"/>
        <end position="74"/>
    </location>
</feature>
<feature type="transmembrane region" description="Helical" evidence="1">
    <location>
        <begin position="31"/>
        <end position="50"/>
    </location>
</feature>
<protein>
    <submittedName>
        <fullName evidence="2">Uncharacterized protein</fullName>
    </submittedName>
</protein>
<accession>A0AAV2ZTN7</accession>
<sequence length="99" mass="11872">MHFIDAYTLLIPSKENVFTPRWLFATRKPEYIILFSFLNYYPYFLIPTLYHRLPLWGIIQIVNGMCSLTVVFYSNRINNRKYRSILEINTLLLNISKCC</sequence>
<keyword evidence="1" id="KW-0472">Membrane</keyword>
<gene>
    <name evidence="2" type="ORF">GDO54_018485</name>
</gene>
<evidence type="ECO:0000313" key="3">
    <source>
        <dbReference type="Proteomes" id="UP001181693"/>
    </source>
</evidence>
<evidence type="ECO:0000313" key="2">
    <source>
        <dbReference type="EMBL" id="DBA13613.1"/>
    </source>
</evidence>
<keyword evidence="1" id="KW-1133">Transmembrane helix</keyword>
<comment type="caution">
    <text evidence="2">The sequence shown here is derived from an EMBL/GenBank/DDBJ whole genome shotgun (WGS) entry which is preliminary data.</text>
</comment>
<dbReference type="Proteomes" id="UP001181693">
    <property type="component" value="Unassembled WGS sequence"/>
</dbReference>
<evidence type="ECO:0000256" key="1">
    <source>
        <dbReference type="SAM" id="Phobius"/>
    </source>
</evidence>
<proteinExistence type="predicted"/>
<organism evidence="2 3">
    <name type="scientific">Pyxicephalus adspersus</name>
    <name type="common">African bullfrog</name>
    <dbReference type="NCBI Taxonomy" id="30357"/>
    <lineage>
        <taxon>Eukaryota</taxon>
        <taxon>Metazoa</taxon>
        <taxon>Chordata</taxon>
        <taxon>Craniata</taxon>
        <taxon>Vertebrata</taxon>
        <taxon>Euteleostomi</taxon>
        <taxon>Amphibia</taxon>
        <taxon>Batrachia</taxon>
        <taxon>Anura</taxon>
        <taxon>Neobatrachia</taxon>
        <taxon>Ranoidea</taxon>
        <taxon>Pyxicephalidae</taxon>
        <taxon>Pyxicephalinae</taxon>
        <taxon>Pyxicephalus</taxon>
    </lineage>
</organism>
<reference evidence="2" key="1">
    <citation type="thesis" date="2020" institute="ProQuest LLC" country="789 East Eisenhower Parkway, Ann Arbor, MI, USA">
        <title>Comparative Genomics and Chromosome Evolution.</title>
        <authorList>
            <person name="Mudd A.B."/>
        </authorList>
    </citation>
    <scope>NUCLEOTIDE SEQUENCE</scope>
    <source>
        <strain evidence="2">1538</strain>
        <tissue evidence="2">Blood</tissue>
    </source>
</reference>
<keyword evidence="3" id="KW-1185">Reference proteome</keyword>
<name>A0AAV2ZTN7_PYXAD</name>